<feature type="domain" description="Ubiquitin-like protease family profile" evidence="7">
    <location>
        <begin position="381"/>
        <end position="563"/>
    </location>
</feature>
<evidence type="ECO:0000259" key="7">
    <source>
        <dbReference type="PROSITE" id="PS50600"/>
    </source>
</evidence>
<keyword evidence="2" id="KW-0597">Phosphoprotein</keyword>
<dbReference type="OrthoDB" id="442460at2759"/>
<sequence>MSGQSSPKSGVEEDHDQLRKASRTRIQSPVQRELDWFKQKSPRALPKTMGFHPLNSLNPQYSSTRINRTVSCDDVFDQQRELSADKKHATSNVGLLTFADGFRKYSHAKRAAEGRRAEECCGKGRYSKERCNEECRSKERCIKERCSEERHNEEHCSKERRLASHSGISSPVFNISDGEPDNISTDLADLRKRIQVKLIQMGDAVRIIDSSIASMTLALDSILSRFSYDNKTVLFGSSNVKWISGYFGKVGAYLDIKFAQVPSEFADLMGTISFGTVLIRFEFDLRSVGKRIIQRILRESFKGRVTMLLEPLEYDPTFEPDPKALEDGSPARSTRTKSLARDTSLDRRASRISTPTRPAIPLTDRNPRILFTFPPMELDAVTITSNELLHLPEGVYLNDSLIQFDLKLILEQTSADVRERTHIFSSFFFKKLLDGSQADSVTKCNIFDKNLHWYLAMIFNPSAALLKSTNADSESNAPNESNESKELKSFGDHRCVIVIFDSLGSKHRRVVTERLKSLIVDEAKWKKQIEIDSKVISATYPRLPLQQNLTDCGCFLLEYVEQFLQNPDKMMACILQKEDLSNWFTPDDAALRRLNLRNRIEDFEQKYGNPVETNQMSASSDVEEIIPRTLDFAE</sequence>
<proteinExistence type="inferred from homology"/>
<name>A0A2H9TJA9_9FUNG</name>
<dbReference type="GO" id="GO:0070139">
    <property type="term" value="F:SUMO-specific endopeptidase activity"/>
    <property type="evidence" value="ECO:0007669"/>
    <property type="project" value="TreeGrafter"/>
</dbReference>
<evidence type="ECO:0000313" key="9">
    <source>
        <dbReference type="Proteomes" id="UP000240830"/>
    </source>
</evidence>
<gene>
    <name evidence="8" type="ORF">PSACC_02432</name>
</gene>
<evidence type="ECO:0000256" key="5">
    <source>
        <dbReference type="ARBA" id="ARBA00022801"/>
    </source>
</evidence>
<dbReference type="GO" id="GO:0006508">
    <property type="term" value="P:proteolysis"/>
    <property type="evidence" value="ECO:0007669"/>
    <property type="project" value="UniProtKB-KW"/>
</dbReference>
<comment type="caution">
    <text evidence="8">The sequence shown here is derived from an EMBL/GenBank/DDBJ whole genome shotgun (WGS) entry which is preliminary data.</text>
</comment>
<dbReference type="InterPro" id="IPR038765">
    <property type="entry name" value="Papain-like_cys_pep_sf"/>
</dbReference>
<keyword evidence="3" id="KW-0645">Protease</keyword>
<dbReference type="GO" id="GO:0005634">
    <property type="term" value="C:nucleus"/>
    <property type="evidence" value="ECO:0007669"/>
    <property type="project" value="TreeGrafter"/>
</dbReference>
<keyword evidence="4" id="KW-0833">Ubl conjugation pathway</keyword>
<evidence type="ECO:0000256" key="4">
    <source>
        <dbReference type="ARBA" id="ARBA00022786"/>
    </source>
</evidence>
<reference evidence="8 9" key="1">
    <citation type="submission" date="2016-10" db="EMBL/GenBank/DDBJ databases">
        <title>The genome of Paramicrosporidium saccamoebae is the missing link in understanding Cryptomycota and Microsporidia evolution.</title>
        <authorList>
            <person name="Quandt C.A."/>
            <person name="Beaudet D."/>
            <person name="Corsaro D."/>
            <person name="Michel R."/>
            <person name="Corradi N."/>
            <person name="James T."/>
        </authorList>
    </citation>
    <scope>NUCLEOTIDE SEQUENCE [LARGE SCALE GENOMIC DNA]</scope>
    <source>
        <strain evidence="8 9">KSL3</strain>
    </source>
</reference>
<dbReference type="SUPFAM" id="SSF54001">
    <property type="entry name" value="Cysteine proteinases"/>
    <property type="match status" value="1"/>
</dbReference>
<evidence type="ECO:0000256" key="6">
    <source>
        <dbReference type="SAM" id="MobiDB-lite"/>
    </source>
</evidence>
<feature type="region of interest" description="Disordered" evidence="6">
    <location>
        <begin position="1"/>
        <end position="32"/>
    </location>
</feature>
<evidence type="ECO:0000256" key="3">
    <source>
        <dbReference type="ARBA" id="ARBA00022670"/>
    </source>
</evidence>
<dbReference type="EMBL" id="MTSL01000159">
    <property type="protein sequence ID" value="PJF17816.1"/>
    <property type="molecule type" value="Genomic_DNA"/>
</dbReference>
<dbReference type="Gene3D" id="1.10.418.20">
    <property type="match status" value="1"/>
</dbReference>
<comment type="similarity">
    <text evidence="1">Belongs to the peptidase C48 family.</text>
</comment>
<evidence type="ECO:0000256" key="1">
    <source>
        <dbReference type="ARBA" id="ARBA00005234"/>
    </source>
</evidence>
<dbReference type="Pfam" id="PF02902">
    <property type="entry name" value="Peptidase_C48"/>
    <property type="match status" value="1"/>
</dbReference>
<dbReference type="Proteomes" id="UP000240830">
    <property type="component" value="Unassembled WGS sequence"/>
</dbReference>
<dbReference type="PANTHER" id="PTHR46896:SF3">
    <property type="entry name" value="FI06413P-RELATED"/>
    <property type="match status" value="1"/>
</dbReference>
<dbReference type="AlphaFoldDB" id="A0A2H9TJA9"/>
<protein>
    <recommendedName>
        <fullName evidence="7">Ubiquitin-like protease family profile domain-containing protein</fullName>
    </recommendedName>
</protein>
<keyword evidence="9" id="KW-1185">Reference proteome</keyword>
<dbReference type="STRING" id="1246581.A0A2H9TJA9"/>
<organism evidence="8 9">
    <name type="scientific">Paramicrosporidium saccamoebae</name>
    <dbReference type="NCBI Taxonomy" id="1246581"/>
    <lineage>
        <taxon>Eukaryota</taxon>
        <taxon>Fungi</taxon>
        <taxon>Fungi incertae sedis</taxon>
        <taxon>Cryptomycota</taxon>
        <taxon>Cryptomycota incertae sedis</taxon>
        <taxon>Paramicrosporidium</taxon>
    </lineage>
</organism>
<evidence type="ECO:0000256" key="2">
    <source>
        <dbReference type="ARBA" id="ARBA00022553"/>
    </source>
</evidence>
<feature type="compositionally biased region" description="Basic and acidic residues" evidence="6">
    <location>
        <begin position="339"/>
        <end position="349"/>
    </location>
</feature>
<dbReference type="InterPro" id="IPR051947">
    <property type="entry name" value="Sentrin-specific_protease"/>
</dbReference>
<accession>A0A2H9TJA9</accession>
<dbReference type="PANTHER" id="PTHR46896">
    <property type="entry name" value="SENTRIN-SPECIFIC PROTEASE"/>
    <property type="match status" value="1"/>
</dbReference>
<evidence type="ECO:0000313" key="8">
    <source>
        <dbReference type="EMBL" id="PJF17816.1"/>
    </source>
</evidence>
<dbReference type="GO" id="GO:0005737">
    <property type="term" value="C:cytoplasm"/>
    <property type="evidence" value="ECO:0007669"/>
    <property type="project" value="TreeGrafter"/>
</dbReference>
<dbReference type="PROSITE" id="PS50600">
    <property type="entry name" value="ULP_PROTEASE"/>
    <property type="match status" value="1"/>
</dbReference>
<keyword evidence="5" id="KW-0378">Hydrolase</keyword>
<feature type="region of interest" description="Disordered" evidence="6">
    <location>
        <begin position="319"/>
        <end position="350"/>
    </location>
</feature>
<dbReference type="Gene3D" id="3.30.310.130">
    <property type="entry name" value="Ubiquitin-related"/>
    <property type="match status" value="1"/>
</dbReference>
<feature type="compositionally biased region" description="Basic and acidic residues" evidence="6">
    <location>
        <begin position="10"/>
        <end position="19"/>
    </location>
</feature>
<dbReference type="GO" id="GO:0016926">
    <property type="term" value="P:protein desumoylation"/>
    <property type="evidence" value="ECO:0007669"/>
    <property type="project" value="TreeGrafter"/>
</dbReference>
<dbReference type="InterPro" id="IPR003653">
    <property type="entry name" value="Peptidase_C48_C"/>
</dbReference>